<evidence type="ECO:0000313" key="1">
    <source>
        <dbReference type="EMBL" id="KAJ6720046.1"/>
    </source>
</evidence>
<reference evidence="1" key="1">
    <citation type="submission" date="2022-11" db="EMBL/GenBank/DDBJ databases">
        <authorList>
            <person name="Hyden B.L."/>
            <person name="Feng K."/>
            <person name="Yates T."/>
            <person name="Jawdy S."/>
            <person name="Smart L.B."/>
            <person name="Muchero W."/>
        </authorList>
    </citation>
    <scope>NUCLEOTIDE SEQUENCE</scope>
    <source>
        <tissue evidence="1">Shoot tip</tissue>
    </source>
</reference>
<dbReference type="AlphaFoldDB" id="A0A9Q0TYB7"/>
<proteinExistence type="predicted"/>
<comment type="caution">
    <text evidence="1">The sequence shown here is derived from an EMBL/GenBank/DDBJ whole genome shotgun (WGS) entry which is preliminary data.</text>
</comment>
<sequence>MRAVFSAAASFYYVCKQELYKLPETSVLDFSFPIVWHLLELLILDGLMGLWLMGHLAGERGNVTLCEDLPEDVNVRIQQHLDFEVLEKLRKQKEANTAKNSYLPYFQDKGGDDDDARPLQKMATRGRGKEVLCMRNNIDPTSLEVMGASVGDWVEDLEATEAEELSWLDVTITSERAIMMFKIPMIPTRVLTTEAVILRKQELLNQGNYPDYVEWKYRILDLARFHFVRVLQSYTVDGHEFICKFKATVASKSDYTYFQLFWVRQMQNYRRRLAGELSLTI</sequence>
<organism evidence="1 2">
    <name type="scientific">Salix viminalis</name>
    <name type="common">Common osier</name>
    <name type="synonym">Basket willow</name>
    <dbReference type="NCBI Taxonomy" id="40686"/>
    <lineage>
        <taxon>Eukaryota</taxon>
        <taxon>Viridiplantae</taxon>
        <taxon>Streptophyta</taxon>
        <taxon>Embryophyta</taxon>
        <taxon>Tracheophyta</taxon>
        <taxon>Spermatophyta</taxon>
        <taxon>Magnoliopsida</taxon>
        <taxon>eudicotyledons</taxon>
        <taxon>Gunneridae</taxon>
        <taxon>Pentapetalae</taxon>
        <taxon>rosids</taxon>
        <taxon>fabids</taxon>
        <taxon>Malpighiales</taxon>
        <taxon>Salicaceae</taxon>
        <taxon>Saliceae</taxon>
        <taxon>Salix</taxon>
    </lineage>
</organism>
<gene>
    <name evidence="1" type="ORF">OIU85_023285</name>
</gene>
<dbReference type="OrthoDB" id="10448721at2759"/>
<reference evidence="1" key="2">
    <citation type="journal article" date="2023" name="Int. J. Mol. Sci.">
        <title>De Novo Assembly and Annotation of 11 Diverse Shrub Willow (Salix) Genomes Reveals Novel Gene Organization in Sex-Linked Regions.</title>
        <authorList>
            <person name="Hyden B."/>
            <person name="Feng K."/>
            <person name="Yates T.B."/>
            <person name="Jawdy S."/>
            <person name="Cereghino C."/>
            <person name="Smart L.B."/>
            <person name="Muchero W."/>
        </authorList>
    </citation>
    <scope>NUCLEOTIDE SEQUENCE [LARGE SCALE GENOMIC DNA]</scope>
    <source>
        <tissue evidence="1">Shoot tip</tissue>
    </source>
</reference>
<evidence type="ECO:0000313" key="2">
    <source>
        <dbReference type="Proteomes" id="UP001151529"/>
    </source>
</evidence>
<keyword evidence="2" id="KW-1185">Reference proteome</keyword>
<dbReference type="EMBL" id="JAPFFL010000006">
    <property type="protein sequence ID" value="KAJ6720046.1"/>
    <property type="molecule type" value="Genomic_DNA"/>
</dbReference>
<name>A0A9Q0TYB7_SALVM</name>
<accession>A0A9Q0TYB7</accession>
<dbReference type="Proteomes" id="UP001151529">
    <property type="component" value="Chromosome 10"/>
</dbReference>
<protein>
    <submittedName>
        <fullName evidence="1">Uncharacterized protein</fullName>
    </submittedName>
</protein>